<dbReference type="InterPro" id="IPR018707">
    <property type="entry name" value="LpxR"/>
</dbReference>
<dbReference type="InterPro" id="IPR037107">
    <property type="entry name" value="Put_OMP_sf"/>
</dbReference>
<evidence type="ECO:0000256" key="1">
    <source>
        <dbReference type="SAM" id="SignalP"/>
    </source>
</evidence>
<dbReference type="OrthoDB" id="9776275at2"/>
<dbReference type="Proteomes" id="UP000315648">
    <property type="component" value="Unassembled WGS sequence"/>
</dbReference>
<dbReference type="AlphaFoldDB" id="A0A556QGU8"/>
<accession>A0A556QGU8</accession>
<proteinExistence type="predicted"/>
<gene>
    <name evidence="2" type="ORF">FPL22_16535</name>
</gene>
<evidence type="ECO:0000313" key="3">
    <source>
        <dbReference type="Proteomes" id="UP000315648"/>
    </source>
</evidence>
<dbReference type="Pfam" id="PF09982">
    <property type="entry name" value="LpxR"/>
    <property type="match status" value="1"/>
</dbReference>
<keyword evidence="3" id="KW-1185">Reference proteome</keyword>
<evidence type="ECO:0000313" key="2">
    <source>
        <dbReference type="EMBL" id="TSJ75866.1"/>
    </source>
</evidence>
<protein>
    <submittedName>
        <fullName evidence="2">Lipid A deacylase LpxR family protein</fullName>
    </submittedName>
</protein>
<organism evidence="2 3">
    <name type="scientific">Rariglobus hedericola</name>
    <dbReference type="NCBI Taxonomy" id="2597822"/>
    <lineage>
        <taxon>Bacteria</taxon>
        <taxon>Pseudomonadati</taxon>
        <taxon>Verrucomicrobiota</taxon>
        <taxon>Opitutia</taxon>
        <taxon>Opitutales</taxon>
        <taxon>Opitutaceae</taxon>
        <taxon>Rariglobus</taxon>
    </lineage>
</organism>
<comment type="caution">
    <text evidence="2">The sequence shown here is derived from an EMBL/GenBank/DDBJ whole genome shotgun (WGS) entry which is preliminary data.</text>
</comment>
<feature type="chain" id="PRO_5021945316" evidence="1">
    <location>
        <begin position="37"/>
        <end position="368"/>
    </location>
</feature>
<sequence>MARSSPAASTDVGNLNLMKTSAFVLLAALSALVARAAAPDETVTVPVTHEPLRFGSFTLYTENDKYFAGTDEHYTNGLKFSVLSTDLRSFTDDSVPKPIRGLSRLLGGLITDDLPYKLGLSFGQNIYTPEDTQIATYQPNDRPYAAWLYLGVAFQVYHPPAEVGGRARLDVFEVTGGMVGPSALGPEFQNNFHNLIGVETANGWDNQIHDEPGLNLVYERKYRWSTADARSGWGADFIPHAGLSLGNVFTYANAGFEVRAGYALPADFGSNLIRPSGDSNSLRRPPFNIFVFAASDGRAVARDITLDGNSFRDSASVDKKNFVADLYAGLGIGTTRWQFTYAQAYRTIEFRGQDDRSVFGSISVAFFY</sequence>
<feature type="signal peptide" evidence="1">
    <location>
        <begin position="1"/>
        <end position="36"/>
    </location>
</feature>
<dbReference type="Gene3D" id="2.40.128.140">
    <property type="entry name" value="Outer membrane protein"/>
    <property type="match status" value="1"/>
</dbReference>
<keyword evidence="1" id="KW-0732">Signal</keyword>
<reference evidence="2 3" key="1">
    <citation type="submission" date="2019-07" db="EMBL/GenBank/DDBJ databases">
        <title>Description of 53C-WASEF.</title>
        <authorList>
            <person name="Pitt A."/>
            <person name="Hahn M.W."/>
        </authorList>
    </citation>
    <scope>NUCLEOTIDE SEQUENCE [LARGE SCALE GENOMIC DNA]</scope>
    <source>
        <strain evidence="2 3">53C-WASEF</strain>
    </source>
</reference>
<name>A0A556QGU8_9BACT</name>
<dbReference type="EMBL" id="VMBG01000003">
    <property type="protein sequence ID" value="TSJ75866.1"/>
    <property type="molecule type" value="Genomic_DNA"/>
</dbReference>